<dbReference type="SMART" id="SM00320">
    <property type="entry name" value="WD40"/>
    <property type="match status" value="2"/>
</dbReference>
<dbReference type="PANTHER" id="PTHR19845">
    <property type="entry name" value="KATANIN P80 SUBUNIT"/>
    <property type="match status" value="1"/>
</dbReference>
<evidence type="ECO:0000313" key="3">
    <source>
        <dbReference type="Proteomes" id="UP000243423"/>
    </source>
</evidence>
<organism evidence="2 3">
    <name type="scientific">Cryptomonas paramaecium</name>
    <dbReference type="NCBI Taxonomy" id="2898"/>
    <lineage>
        <taxon>Eukaryota</taxon>
        <taxon>Cryptophyceae</taxon>
        <taxon>Cryptomonadales</taxon>
        <taxon>Cryptomonadaceae</taxon>
        <taxon>Cryptomonas</taxon>
    </lineage>
</organism>
<keyword evidence="1" id="KW-0853">WD repeat</keyword>
<feature type="repeat" description="WD" evidence="1">
    <location>
        <begin position="204"/>
        <end position="244"/>
    </location>
</feature>
<sequence length="303" mass="35834">MTRICLGFTNGILKIFDFKTTKYTACINFRLCFGVIKPLIKFDEKHMLVGLENKFVGIFNIKSRKETRIKYSEELFTNIFTIPSQKNFIFITDENFFYAWKKSFGNWNLDYKVFSQFKIKYSSHIPKSNLFITSDGKDCLNIWSIFKDSLFFSGKIKIKENISKIESSLHEKCFLVQTKKNFMHIYTNHGILVHILSEPMCSKFSNHSFFQNSIKFYNKNILLTGGTSRNISLWDLRVKKIVRQWKGHIGSIEQIDIKNFHHENTSFISYDTSNVVKLWDIRQECETKSFKIHNNRISFLKSF</sequence>
<geneLocation type="nucleomorph" evidence="2"/>
<dbReference type="SUPFAM" id="SSF50978">
    <property type="entry name" value="WD40 repeat-like"/>
    <property type="match status" value="1"/>
</dbReference>
<dbReference type="InterPro" id="IPR036322">
    <property type="entry name" value="WD40_repeat_dom_sf"/>
</dbReference>
<keyword evidence="2" id="KW-0542">Nucleomorph</keyword>
<dbReference type="Proteomes" id="UP000243423">
    <property type="component" value="Nucleomorph 2"/>
</dbReference>
<dbReference type="AlphaFoldDB" id="F2HHT4"/>
<gene>
    <name evidence="2" type="ORF">CPARA_2gp222</name>
</gene>
<dbReference type="InterPro" id="IPR015943">
    <property type="entry name" value="WD40/YVTN_repeat-like_dom_sf"/>
</dbReference>
<dbReference type="GeneID" id="10447117"/>
<dbReference type="RefSeq" id="XP_003239778.1">
    <property type="nucleotide sequence ID" value="XM_003239730.1"/>
</dbReference>
<evidence type="ECO:0000313" key="2">
    <source>
        <dbReference type="EMBL" id="AEA38880.1"/>
    </source>
</evidence>
<dbReference type="GO" id="GO:0007019">
    <property type="term" value="P:microtubule depolymerization"/>
    <property type="evidence" value="ECO:0007669"/>
    <property type="project" value="TreeGrafter"/>
</dbReference>
<dbReference type="GO" id="GO:0008352">
    <property type="term" value="C:katanin complex"/>
    <property type="evidence" value="ECO:0007669"/>
    <property type="project" value="TreeGrafter"/>
</dbReference>
<evidence type="ECO:0000256" key="1">
    <source>
        <dbReference type="PROSITE-ProRule" id="PRU00221"/>
    </source>
</evidence>
<protein>
    <submittedName>
        <fullName evidence="2">Uncharacterized protein</fullName>
    </submittedName>
</protein>
<name>F2HHT4_9CRYP</name>
<dbReference type="PROSITE" id="PS50082">
    <property type="entry name" value="WD_REPEATS_2"/>
    <property type="match status" value="1"/>
</dbReference>
<accession>F2HHT4</accession>
<dbReference type="EMBL" id="CP002173">
    <property type="protein sequence ID" value="AEA38880.1"/>
    <property type="molecule type" value="Genomic_DNA"/>
</dbReference>
<reference evidence="2 3" key="1">
    <citation type="journal article" date="2011" name="Genome Biol. Evol.">
        <title>Complete nucleomorph genome sequence of the nonphotosynthetic alga Cryptomonas paramecium reveals a core nucleomorph gene set.</title>
        <authorList>
            <person name="Tanifuji G."/>
            <person name="Onodera N.T."/>
            <person name="Wheeler T.J."/>
            <person name="Dlutek M."/>
            <person name="Donaher N."/>
            <person name="Archibald J.M."/>
        </authorList>
    </citation>
    <scope>NUCLEOTIDE SEQUENCE [LARGE SCALE GENOMIC DNA]</scope>
    <source>
        <strain evidence="2 3">CCAP977/2A</strain>
    </source>
</reference>
<dbReference type="Gene3D" id="2.130.10.10">
    <property type="entry name" value="YVTN repeat-like/Quinoprotein amine dehydrogenase"/>
    <property type="match status" value="1"/>
</dbReference>
<proteinExistence type="predicted"/>
<dbReference type="PANTHER" id="PTHR19845:SF0">
    <property type="entry name" value="KATANIN P80 WD40 REPEAT-CONTAINING SUBUNIT B1"/>
    <property type="match status" value="1"/>
</dbReference>
<dbReference type="InterPro" id="IPR001680">
    <property type="entry name" value="WD40_rpt"/>
</dbReference>